<dbReference type="GO" id="GO:0006432">
    <property type="term" value="P:phenylalanyl-tRNA aminoacylation"/>
    <property type="evidence" value="ECO:0007669"/>
    <property type="project" value="UniProtKB-UniRule"/>
</dbReference>
<feature type="domain" description="B5" evidence="13">
    <location>
        <begin position="297"/>
        <end position="370"/>
    </location>
</feature>
<keyword evidence="5 11" id="KW-0547">Nucleotide-binding</keyword>
<dbReference type="PROSITE" id="PS51447">
    <property type="entry name" value="FDX_ACB"/>
    <property type="match status" value="1"/>
</dbReference>
<dbReference type="InterPro" id="IPR005147">
    <property type="entry name" value="tRNA_synthase_B5-dom"/>
</dbReference>
<dbReference type="SUPFAM" id="SSF54991">
    <property type="entry name" value="Anticodon-binding domain of PheRS"/>
    <property type="match status" value="1"/>
</dbReference>
<comment type="similarity">
    <text evidence="1 11">Belongs to the phenylalanyl-tRNA synthetase beta subunit family. Type 1 subfamily.</text>
</comment>
<evidence type="ECO:0000259" key="12">
    <source>
        <dbReference type="PROSITE" id="PS51447"/>
    </source>
</evidence>
<dbReference type="PANTHER" id="PTHR10947:SF0">
    <property type="entry name" value="PHENYLALANINE--TRNA LIGASE BETA SUBUNIT"/>
    <property type="match status" value="1"/>
</dbReference>
<feature type="binding site" evidence="11">
    <location>
        <position position="358"/>
    </location>
    <ligand>
        <name>Mg(2+)</name>
        <dbReference type="ChEBI" id="CHEBI:18420"/>
        <note>shared with alpha subunit</note>
    </ligand>
</feature>
<evidence type="ECO:0000256" key="11">
    <source>
        <dbReference type="HAMAP-Rule" id="MF_00283"/>
    </source>
</evidence>
<evidence type="ECO:0000256" key="1">
    <source>
        <dbReference type="ARBA" id="ARBA00008653"/>
    </source>
</evidence>
<dbReference type="SMART" id="SM00874">
    <property type="entry name" value="B5"/>
    <property type="match status" value="1"/>
</dbReference>
<dbReference type="InterPro" id="IPR045060">
    <property type="entry name" value="Phe-tRNA-ligase_IIc_bsu"/>
</dbReference>
<dbReference type="Pfam" id="PF17759">
    <property type="entry name" value="tRNA_synthFbeta"/>
    <property type="match status" value="1"/>
</dbReference>
<evidence type="ECO:0000256" key="7">
    <source>
        <dbReference type="ARBA" id="ARBA00022842"/>
    </source>
</evidence>
<dbReference type="SMART" id="SM00896">
    <property type="entry name" value="FDX-ACB"/>
    <property type="match status" value="1"/>
</dbReference>
<dbReference type="EC" id="6.1.1.20" evidence="11"/>
<dbReference type="GO" id="GO:0004826">
    <property type="term" value="F:phenylalanine-tRNA ligase activity"/>
    <property type="evidence" value="ECO:0007669"/>
    <property type="project" value="UniProtKB-UniRule"/>
</dbReference>
<keyword evidence="11" id="KW-0963">Cytoplasm</keyword>
<dbReference type="GO" id="GO:0003723">
    <property type="term" value="F:RNA binding"/>
    <property type="evidence" value="ECO:0007669"/>
    <property type="project" value="InterPro"/>
</dbReference>
<dbReference type="InterPro" id="IPR005146">
    <property type="entry name" value="B3/B4_tRNA-bd"/>
</dbReference>
<dbReference type="AlphaFoldDB" id="A0A2H0XBV2"/>
<keyword evidence="8 11" id="KW-0648">Protein biosynthesis</keyword>
<dbReference type="SMART" id="SM00873">
    <property type="entry name" value="B3_4"/>
    <property type="match status" value="1"/>
</dbReference>
<dbReference type="NCBIfam" id="TIGR00472">
    <property type="entry name" value="pheT_bact"/>
    <property type="match status" value="1"/>
</dbReference>
<gene>
    <name evidence="11 14" type="primary">pheT</name>
    <name evidence="14" type="ORF">COT51_02060</name>
</gene>
<dbReference type="Proteomes" id="UP000231098">
    <property type="component" value="Unassembled WGS sequence"/>
</dbReference>
<evidence type="ECO:0000256" key="9">
    <source>
        <dbReference type="ARBA" id="ARBA00023146"/>
    </source>
</evidence>
<comment type="subunit">
    <text evidence="2 11">Tetramer of two alpha and two beta subunits.</text>
</comment>
<dbReference type="InterPro" id="IPR020825">
    <property type="entry name" value="Phe-tRNA_synthase-like_B3/B4"/>
</dbReference>
<comment type="cofactor">
    <cofactor evidence="11">
        <name>Mg(2+)</name>
        <dbReference type="ChEBI" id="CHEBI:18420"/>
    </cofactor>
    <text evidence="11">Binds 2 magnesium ions per tetramer.</text>
</comment>
<evidence type="ECO:0000256" key="8">
    <source>
        <dbReference type="ARBA" id="ARBA00022917"/>
    </source>
</evidence>
<dbReference type="InterPro" id="IPR036690">
    <property type="entry name" value="Fdx_antiC-bd_sf"/>
</dbReference>
<comment type="subcellular location">
    <subcellularLocation>
        <location evidence="11">Cytoplasm</location>
    </subcellularLocation>
</comment>
<dbReference type="SUPFAM" id="SSF46955">
    <property type="entry name" value="Putative DNA-binding domain"/>
    <property type="match status" value="2"/>
</dbReference>
<keyword evidence="4 11" id="KW-0479">Metal-binding</keyword>
<dbReference type="Gene3D" id="3.30.56.10">
    <property type="match status" value="2"/>
</dbReference>
<dbReference type="EMBL" id="PEYV01000031">
    <property type="protein sequence ID" value="PIS21578.1"/>
    <property type="molecule type" value="Genomic_DNA"/>
</dbReference>
<evidence type="ECO:0000259" key="13">
    <source>
        <dbReference type="PROSITE" id="PS51483"/>
    </source>
</evidence>
<dbReference type="InterPro" id="IPR009061">
    <property type="entry name" value="DNA-bd_dom_put_sf"/>
</dbReference>
<dbReference type="Gene3D" id="3.30.70.380">
    <property type="entry name" value="Ferrodoxin-fold anticodon-binding domain"/>
    <property type="match status" value="1"/>
</dbReference>
<feature type="binding site" evidence="11">
    <location>
        <position position="354"/>
    </location>
    <ligand>
        <name>Mg(2+)</name>
        <dbReference type="ChEBI" id="CHEBI:18420"/>
        <note>shared with alpha subunit</note>
    </ligand>
</feature>
<dbReference type="SUPFAM" id="SSF56037">
    <property type="entry name" value="PheT/TilS domain"/>
    <property type="match status" value="1"/>
</dbReference>
<keyword evidence="7 11" id="KW-0460">Magnesium</keyword>
<evidence type="ECO:0000256" key="2">
    <source>
        <dbReference type="ARBA" id="ARBA00011209"/>
    </source>
</evidence>
<keyword evidence="3 11" id="KW-0436">Ligase</keyword>
<evidence type="ECO:0000256" key="6">
    <source>
        <dbReference type="ARBA" id="ARBA00022840"/>
    </source>
</evidence>
<organism evidence="14 15">
    <name type="scientific">candidate division WWE3 bacterium CG08_land_8_20_14_0_20_41_15</name>
    <dbReference type="NCBI Taxonomy" id="1975086"/>
    <lineage>
        <taxon>Bacteria</taxon>
        <taxon>Katanobacteria</taxon>
    </lineage>
</organism>
<evidence type="ECO:0000313" key="14">
    <source>
        <dbReference type="EMBL" id="PIS21578.1"/>
    </source>
</evidence>
<dbReference type="Gene3D" id="3.30.930.10">
    <property type="entry name" value="Bira Bifunctional Protein, Domain 2"/>
    <property type="match status" value="1"/>
</dbReference>
<name>A0A2H0XBV2_UNCKA</name>
<dbReference type="InterPro" id="IPR005121">
    <property type="entry name" value="Fdx_antiC-bd"/>
</dbReference>
<evidence type="ECO:0000256" key="3">
    <source>
        <dbReference type="ARBA" id="ARBA00022598"/>
    </source>
</evidence>
<comment type="catalytic activity">
    <reaction evidence="10 11">
        <text>tRNA(Phe) + L-phenylalanine + ATP = L-phenylalanyl-tRNA(Phe) + AMP + diphosphate + H(+)</text>
        <dbReference type="Rhea" id="RHEA:19413"/>
        <dbReference type="Rhea" id="RHEA-COMP:9668"/>
        <dbReference type="Rhea" id="RHEA-COMP:9699"/>
        <dbReference type="ChEBI" id="CHEBI:15378"/>
        <dbReference type="ChEBI" id="CHEBI:30616"/>
        <dbReference type="ChEBI" id="CHEBI:33019"/>
        <dbReference type="ChEBI" id="CHEBI:58095"/>
        <dbReference type="ChEBI" id="CHEBI:78442"/>
        <dbReference type="ChEBI" id="CHEBI:78531"/>
        <dbReference type="ChEBI" id="CHEBI:456215"/>
        <dbReference type="EC" id="6.1.1.20"/>
    </reaction>
</comment>
<dbReference type="HAMAP" id="MF_00283">
    <property type="entry name" value="Phe_tRNA_synth_beta1"/>
    <property type="match status" value="1"/>
</dbReference>
<keyword evidence="9 11" id="KW-0030">Aminoacyl-tRNA synthetase</keyword>
<evidence type="ECO:0000256" key="10">
    <source>
        <dbReference type="ARBA" id="ARBA00049255"/>
    </source>
</evidence>
<keyword evidence="6 11" id="KW-0067">ATP-binding</keyword>
<dbReference type="PROSITE" id="PS51483">
    <property type="entry name" value="B5"/>
    <property type="match status" value="1"/>
</dbReference>
<dbReference type="InterPro" id="IPR004532">
    <property type="entry name" value="Phe-tRNA-ligase_IIc_bsu_bact"/>
</dbReference>
<evidence type="ECO:0000313" key="15">
    <source>
        <dbReference type="Proteomes" id="UP000231098"/>
    </source>
</evidence>
<dbReference type="Pfam" id="PF03147">
    <property type="entry name" value="FDX-ACB"/>
    <property type="match status" value="1"/>
</dbReference>
<dbReference type="GO" id="GO:0009328">
    <property type="term" value="C:phenylalanine-tRNA ligase complex"/>
    <property type="evidence" value="ECO:0007669"/>
    <property type="project" value="TreeGrafter"/>
</dbReference>
<dbReference type="GO" id="GO:0000287">
    <property type="term" value="F:magnesium ion binding"/>
    <property type="evidence" value="ECO:0007669"/>
    <property type="project" value="UniProtKB-UniRule"/>
</dbReference>
<dbReference type="SUPFAM" id="SSF55681">
    <property type="entry name" value="Class II aaRS and biotin synthetases"/>
    <property type="match status" value="1"/>
</dbReference>
<dbReference type="Pfam" id="PF03484">
    <property type="entry name" value="B5"/>
    <property type="match status" value="1"/>
</dbReference>
<evidence type="ECO:0000256" key="4">
    <source>
        <dbReference type="ARBA" id="ARBA00022723"/>
    </source>
</evidence>
<evidence type="ECO:0000256" key="5">
    <source>
        <dbReference type="ARBA" id="ARBA00022741"/>
    </source>
</evidence>
<sequence>MNILVPFSWLKDYLKTDASAKEVTKFVSLCGPSIERIHEVGGEEVFEVEVTPNRPDLLSVIGLAREASAILPRFKKEAEFISLNPEEFSEKGDKDALTLDVTIKNNKLCPRFTAVILDNVVIKESPEIIKKRLELVGTRALNNVIDVTNYSMFDLGQPMHAFDYDKITGHKLILRESKEGETIITLDGVNRKLPEDAIVMEDGSGRLIDLCGIMGGKNSEIDENTKRVLLFVQTYDSFKIRKTCQAISHRTEAAARFEKGIDYLGIISSLQRAVEMLSKNAGARVASNLIDIEESKYQKKLIKADFNKINSVIGVSIEKEEAKAILRSLGFIEKEPDQYEVPSWRYQDVEIEEDLAEEIARIYGYFNLPIILPEGIIPSGQEDKTFYFEDKAKDYLKHQGFSECVTPSATSAEILEKGENTPDKAIKIKNPLSKDFEYLRYSLIPQLLESIRFNKSNFEKIRIFELANVYEKTDKDKLPNEYSRLTGIIFDKKSTMLDLKGTVEGLLSELGIANYDFEQKNNQEADLTISKEVVGFIKSSIDGLMFDLNFKVLLKYVSTSNSYKQIPSVPSVVEDLTFEINKDEKAGPAINFIKTFSNEKISLSAELTDVFEKEDVRAITVKIKYQAKKENLSNDIVAKIRELLIKELDQKFGVTVKTA</sequence>
<dbReference type="InterPro" id="IPR041616">
    <property type="entry name" value="PheRS_beta_core"/>
</dbReference>
<dbReference type="InterPro" id="IPR045864">
    <property type="entry name" value="aa-tRNA-synth_II/BPL/LPL"/>
</dbReference>
<dbReference type="Pfam" id="PF03483">
    <property type="entry name" value="B3_4"/>
    <property type="match status" value="1"/>
</dbReference>
<feature type="domain" description="FDX-ACB" evidence="12">
    <location>
        <begin position="567"/>
        <end position="657"/>
    </location>
</feature>
<protein>
    <recommendedName>
        <fullName evidence="11">Phenylalanine--tRNA ligase beta subunit</fullName>
        <ecNumber evidence="11">6.1.1.20</ecNumber>
    </recommendedName>
    <alternativeName>
        <fullName evidence="11">Phenylalanyl-tRNA synthetase beta subunit</fullName>
        <shortName evidence="11">PheRS</shortName>
    </alternativeName>
</protein>
<proteinExistence type="inferred from homology"/>
<dbReference type="GO" id="GO:0005524">
    <property type="term" value="F:ATP binding"/>
    <property type="evidence" value="ECO:0007669"/>
    <property type="project" value="UniProtKB-UniRule"/>
</dbReference>
<dbReference type="PANTHER" id="PTHR10947">
    <property type="entry name" value="PHENYLALANYL-TRNA SYNTHETASE BETA CHAIN AND LEUCINE-RICH REPEAT-CONTAINING PROTEIN 47"/>
    <property type="match status" value="1"/>
</dbReference>
<dbReference type="Gene3D" id="3.50.40.10">
    <property type="entry name" value="Phenylalanyl-trna Synthetase, Chain B, domain 3"/>
    <property type="match status" value="1"/>
</dbReference>
<feature type="binding site" evidence="11">
    <location>
        <position position="357"/>
    </location>
    <ligand>
        <name>Mg(2+)</name>
        <dbReference type="ChEBI" id="CHEBI:18420"/>
        <note>shared with alpha subunit</note>
    </ligand>
</feature>
<accession>A0A2H0XBV2</accession>
<comment type="caution">
    <text evidence="14">The sequence shown here is derived from an EMBL/GenBank/DDBJ whole genome shotgun (WGS) entry which is preliminary data.</text>
</comment>
<feature type="binding site" evidence="11">
    <location>
        <position position="348"/>
    </location>
    <ligand>
        <name>Mg(2+)</name>
        <dbReference type="ChEBI" id="CHEBI:18420"/>
        <note>shared with alpha subunit</note>
    </ligand>
</feature>
<reference evidence="15" key="1">
    <citation type="submission" date="2017-09" db="EMBL/GenBank/DDBJ databases">
        <title>Depth-based differentiation of microbial function through sediment-hosted aquifers and enrichment of novel symbionts in the deep terrestrial subsurface.</title>
        <authorList>
            <person name="Probst A.J."/>
            <person name="Ladd B."/>
            <person name="Jarett J.K."/>
            <person name="Geller-Mcgrath D.E."/>
            <person name="Sieber C.M.K."/>
            <person name="Emerson J.B."/>
            <person name="Anantharaman K."/>
            <person name="Thomas B.C."/>
            <person name="Malmstrom R."/>
            <person name="Stieglmeier M."/>
            <person name="Klingl A."/>
            <person name="Woyke T."/>
            <person name="Ryan C.M."/>
            <person name="Banfield J.F."/>
        </authorList>
    </citation>
    <scope>NUCLEOTIDE SEQUENCE [LARGE SCALE GENOMIC DNA]</scope>
</reference>